<dbReference type="Proteomes" id="UP000198977">
    <property type="component" value="Unassembled WGS sequence"/>
</dbReference>
<organism evidence="2 3">
    <name type="scientific">Sulfitobacter brevis</name>
    <dbReference type="NCBI Taxonomy" id="74348"/>
    <lineage>
        <taxon>Bacteria</taxon>
        <taxon>Pseudomonadati</taxon>
        <taxon>Pseudomonadota</taxon>
        <taxon>Alphaproteobacteria</taxon>
        <taxon>Rhodobacterales</taxon>
        <taxon>Roseobacteraceae</taxon>
        <taxon>Sulfitobacter</taxon>
    </lineage>
</organism>
<accession>A0A1I1YKA7</accession>
<sequence length="91" mass="8939">MLSKFLVSGVIGVALLVQGCVAANVVGGTVGAGVFVGKTAIKGAVGTGKVVYKGSRATVSHISSRNAAPTLFCGNAYGTNSSSSQGQSYCP</sequence>
<evidence type="ECO:0000313" key="2">
    <source>
        <dbReference type="EMBL" id="SFE18450.1"/>
    </source>
</evidence>
<proteinExistence type="predicted"/>
<dbReference type="EMBL" id="FOMW01000005">
    <property type="protein sequence ID" value="SFE18450.1"/>
    <property type="molecule type" value="Genomic_DNA"/>
</dbReference>
<name>A0A1I1YKA7_9RHOB</name>
<protein>
    <recommendedName>
        <fullName evidence="4">Lipoprotein</fullName>
    </recommendedName>
</protein>
<dbReference type="PROSITE" id="PS51257">
    <property type="entry name" value="PROKAR_LIPOPROTEIN"/>
    <property type="match status" value="1"/>
</dbReference>
<keyword evidence="1" id="KW-0732">Signal</keyword>
<dbReference type="AlphaFoldDB" id="A0A1I1YKA7"/>
<reference evidence="2 3" key="1">
    <citation type="submission" date="2016-10" db="EMBL/GenBank/DDBJ databases">
        <authorList>
            <person name="de Groot N.N."/>
        </authorList>
    </citation>
    <scope>NUCLEOTIDE SEQUENCE [LARGE SCALE GENOMIC DNA]</scope>
    <source>
        <strain evidence="2 3">DSM 11443</strain>
    </source>
</reference>
<evidence type="ECO:0008006" key="4">
    <source>
        <dbReference type="Google" id="ProtNLM"/>
    </source>
</evidence>
<keyword evidence="3" id="KW-1185">Reference proteome</keyword>
<gene>
    <name evidence="2" type="ORF">SAMN04488523_105249</name>
</gene>
<evidence type="ECO:0000256" key="1">
    <source>
        <dbReference type="SAM" id="SignalP"/>
    </source>
</evidence>
<evidence type="ECO:0000313" key="3">
    <source>
        <dbReference type="Proteomes" id="UP000198977"/>
    </source>
</evidence>
<feature type="signal peptide" evidence="1">
    <location>
        <begin position="1"/>
        <end position="22"/>
    </location>
</feature>
<feature type="chain" id="PRO_5011727260" description="Lipoprotein" evidence="1">
    <location>
        <begin position="23"/>
        <end position="91"/>
    </location>
</feature>